<dbReference type="Proteomes" id="UP000182829">
    <property type="component" value="Unassembled WGS sequence"/>
</dbReference>
<evidence type="ECO:0000313" key="2">
    <source>
        <dbReference type="EMBL" id="SFJ68078.1"/>
    </source>
</evidence>
<dbReference type="EMBL" id="FORO01000057">
    <property type="protein sequence ID" value="SFJ68078.1"/>
    <property type="molecule type" value="Genomic_DNA"/>
</dbReference>
<dbReference type="InterPro" id="IPR058273">
    <property type="entry name" value="DUF7967"/>
</dbReference>
<dbReference type="OrthoDB" id="197006at2157"/>
<sequence>MTNGTAETTRVWLVERTYSDDEQNLIVLTYATTDGSQYFRKERALTSCSDARETTAAVAAEPSNLGSIDDPELETQYAAEATRMAKQYDTDDTI</sequence>
<organism evidence="2 3">
    <name type="scientific">Natronobacterium gregoryi</name>
    <dbReference type="NCBI Taxonomy" id="44930"/>
    <lineage>
        <taxon>Archaea</taxon>
        <taxon>Methanobacteriati</taxon>
        <taxon>Methanobacteriota</taxon>
        <taxon>Stenosarchaea group</taxon>
        <taxon>Halobacteria</taxon>
        <taxon>Halobacteriales</taxon>
        <taxon>Natrialbaceae</taxon>
        <taxon>Natronobacterium</taxon>
    </lineage>
</organism>
<proteinExistence type="predicted"/>
<reference evidence="2 3" key="1">
    <citation type="submission" date="2016-10" db="EMBL/GenBank/DDBJ databases">
        <authorList>
            <person name="de Groot N.N."/>
        </authorList>
    </citation>
    <scope>NUCLEOTIDE SEQUENCE [LARGE SCALE GENOMIC DNA]</scope>
    <source>
        <strain evidence="2 3">SP2</strain>
    </source>
</reference>
<dbReference type="AlphaFoldDB" id="A0A1I3TA75"/>
<dbReference type="RefSeq" id="WP_005580046.1">
    <property type="nucleotide sequence ID" value="NZ_FORO01000057.1"/>
</dbReference>
<protein>
    <recommendedName>
        <fullName evidence="1">DUF7967 domain-containing protein</fullName>
    </recommendedName>
</protein>
<accession>A0A1I3TA75</accession>
<dbReference type="GeneID" id="14207397"/>
<name>A0A1I3TA75_9EURY</name>
<evidence type="ECO:0000313" key="3">
    <source>
        <dbReference type="Proteomes" id="UP000182829"/>
    </source>
</evidence>
<dbReference type="OMA" id="PDGEQYF"/>
<gene>
    <name evidence="2" type="ORF">SAMN05443661_1579</name>
</gene>
<dbReference type="Pfam" id="PF25921">
    <property type="entry name" value="DUF7967"/>
    <property type="match status" value="1"/>
</dbReference>
<feature type="domain" description="DUF7967" evidence="1">
    <location>
        <begin position="6"/>
        <end position="94"/>
    </location>
</feature>
<evidence type="ECO:0000259" key="1">
    <source>
        <dbReference type="Pfam" id="PF25921"/>
    </source>
</evidence>